<feature type="domain" description="UDP-N-acetylglucosamine 2-epimerase" evidence="1">
    <location>
        <begin position="30"/>
        <end position="363"/>
    </location>
</feature>
<dbReference type="EC" id="5.1.3.-" evidence="2"/>
<name>E1LA70_9FIRM</name>
<keyword evidence="2" id="KW-0378">Hydrolase</keyword>
<dbReference type="InterPro" id="IPR020004">
    <property type="entry name" value="UDP-GlcNAc_Epase"/>
</dbReference>
<dbReference type="EC" id="3.1.4.-" evidence="2"/>
<dbReference type="RefSeq" id="WP_005379739.1">
    <property type="nucleotide sequence ID" value="NZ_AEDS01000018.1"/>
</dbReference>
<evidence type="ECO:0000313" key="2">
    <source>
        <dbReference type="EMBL" id="EFL58510.1"/>
    </source>
</evidence>
<keyword evidence="2" id="KW-0413">Isomerase</keyword>
<dbReference type="InterPro" id="IPR029767">
    <property type="entry name" value="WecB-like"/>
</dbReference>
<dbReference type="GO" id="GO:0004553">
    <property type="term" value="F:hydrolase activity, hydrolyzing O-glycosyl compounds"/>
    <property type="evidence" value="ECO:0007669"/>
    <property type="project" value="InterPro"/>
</dbReference>
<dbReference type="AlphaFoldDB" id="E1LA70"/>
<dbReference type="EMBL" id="AEDS01000018">
    <property type="protein sequence ID" value="EFL58510.1"/>
    <property type="molecule type" value="Genomic_DNA"/>
</dbReference>
<dbReference type="InterPro" id="IPR003331">
    <property type="entry name" value="UDP_GlcNAc_Epimerase_2_dom"/>
</dbReference>
<dbReference type="PANTHER" id="PTHR43174:SF3">
    <property type="entry name" value="UDP-N-ACETYLGLUCOSAMINE 2-EPIMERASE"/>
    <property type="match status" value="1"/>
</dbReference>
<sequence>MRGEFFLRRILFITGTRADYGKIKPLLSIISKSKGFEAYIYVTGMHLLESRGNTYHEILKDGFDKVYIAKENRPTSNTSFDMGRTITNLTKYVLENKPDSIVVHGDRPDALAGAIVGAFNNIRVIHIEGGEVSGTIDESIRHAITKLSHIHFVANEDAKKRLILLGENKDYIKVIGSPDIDIIKSVKLPSIESVKKHYDIPFENYGILLFHPVTTEVDLIKNQIKVIVEACKQSNKNFIVIYPNNDLGSHYIIDEYHGLDNKSNFRVFPSVRFESFVVLLKYADFIVGNSSAGVREAPYFGIETIDVGSRQEGRYDKRKETTIHHVECVSSDLLESIKAVRKHKEANLNWGEGNSAELFINEIKNEEFWNIPLQKKLTYNL</sequence>
<dbReference type="Proteomes" id="UP000005942">
    <property type="component" value="Unassembled WGS sequence"/>
</dbReference>
<gene>
    <name evidence="2" type="primary">neuC</name>
    <name evidence="2" type="ORF">HMPREF9684_0203</name>
</gene>
<accession>E1LA70</accession>
<proteinExistence type="predicted"/>
<evidence type="ECO:0000313" key="3">
    <source>
        <dbReference type="Proteomes" id="UP000005942"/>
    </source>
</evidence>
<dbReference type="Pfam" id="PF02350">
    <property type="entry name" value="Epimerase_2"/>
    <property type="match status" value="1"/>
</dbReference>
<dbReference type="SUPFAM" id="SSF53756">
    <property type="entry name" value="UDP-Glycosyltransferase/glycogen phosphorylase"/>
    <property type="match status" value="1"/>
</dbReference>
<comment type="caution">
    <text evidence="2">The sequence shown here is derived from an EMBL/GenBank/DDBJ whole genome shotgun (WGS) entry which is preliminary data.</text>
</comment>
<dbReference type="GO" id="GO:0016853">
    <property type="term" value="F:isomerase activity"/>
    <property type="evidence" value="ECO:0007669"/>
    <property type="project" value="UniProtKB-KW"/>
</dbReference>
<dbReference type="Gene3D" id="3.40.50.2000">
    <property type="entry name" value="Glycogen Phosphorylase B"/>
    <property type="match status" value="2"/>
</dbReference>
<evidence type="ECO:0000259" key="1">
    <source>
        <dbReference type="Pfam" id="PF02350"/>
    </source>
</evidence>
<dbReference type="PANTHER" id="PTHR43174">
    <property type="entry name" value="UDP-N-ACETYLGLUCOSAMINE 2-EPIMERASE"/>
    <property type="match status" value="1"/>
</dbReference>
<protein>
    <submittedName>
        <fullName evidence="2">UDP-N-acetyl-D-glucosamine 2-epimerase, UDP-hydrolysing</fullName>
        <ecNumber evidence="2">3.1.4.-</ecNumber>
        <ecNumber evidence="2">5.1.3.-</ecNumber>
    </submittedName>
</protein>
<reference evidence="2 3" key="1">
    <citation type="submission" date="2010-08" db="EMBL/GenBank/DDBJ databases">
        <authorList>
            <person name="Durkin A.S."/>
            <person name="Madupu R."/>
            <person name="Torralba M."/>
            <person name="Gillis M."/>
            <person name="Methe B."/>
            <person name="Sutton G."/>
            <person name="Nelson K.E."/>
        </authorList>
    </citation>
    <scope>NUCLEOTIDE SEQUENCE [LARGE SCALE GENOMIC DNA]</scope>
    <source>
        <strain evidence="2 3">ACS-134-V-Col7a</strain>
    </source>
</reference>
<dbReference type="GO" id="GO:0006047">
    <property type="term" value="P:UDP-N-acetylglucosamine metabolic process"/>
    <property type="evidence" value="ECO:0007669"/>
    <property type="project" value="InterPro"/>
</dbReference>
<dbReference type="NCBIfam" id="TIGR03568">
    <property type="entry name" value="NeuC_NnaA"/>
    <property type="match status" value="1"/>
</dbReference>
<organism evidence="2 3">
    <name type="scientific">Veillonella atypica ACS-134-V-Col7a</name>
    <dbReference type="NCBI Taxonomy" id="866778"/>
    <lineage>
        <taxon>Bacteria</taxon>
        <taxon>Bacillati</taxon>
        <taxon>Bacillota</taxon>
        <taxon>Negativicutes</taxon>
        <taxon>Veillonellales</taxon>
        <taxon>Veillonellaceae</taxon>
        <taxon>Veillonella</taxon>
    </lineage>
</organism>